<comment type="caution">
    <text evidence="1">The sequence shown here is derived from an EMBL/GenBank/DDBJ whole genome shotgun (WGS) entry which is preliminary data.</text>
</comment>
<organism evidence="1 2">
    <name type="scientific">Streptomyces lonegramiae</name>
    <dbReference type="NCBI Taxonomy" id="3075524"/>
    <lineage>
        <taxon>Bacteria</taxon>
        <taxon>Bacillati</taxon>
        <taxon>Actinomycetota</taxon>
        <taxon>Actinomycetes</taxon>
        <taxon>Kitasatosporales</taxon>
        <taxon>Streptomycetaceae</taxon>
        <taxon>Streptomyces</taxon>
    </lineage>
</organism>
<accession>A0ABU2XER1</accession>
<protein>
    <recommendedName>
        <fullName evidence="3">SUKH-3 immunity protein</fullName>
    </recommendedName>
</protein>
<dbReference type="RefSeq" id="WP_311724853.1">
    <property type="nucleotide sequence ID" value="NZ_JAVRFD010000007.1"/>
</dbReference>
<proteinExistence type="predicted"/>
<evidence type="ECO:0000313" key="2">
    <source>
        <dbReference type="Proteomes" id="UP001180754"/>
    </source>
</evidence>
<dbReference type="EMBL" id="JAVRFD010000007">
    <property type="protein sequence ID" value="MDT0544415.1"/>
    <property type="molecule type" value="Genomic_DNA"/>
</dbReference>
<name>A0ABU2XER1_9ACTN</name>
<evidence type="ECO:0008006" key="3">
    <source>
        <dbReference type="Google" id="ProtNLM"/>
    </source>
</evidence>
<reference evidence="1" key="1">
    <citation type="submission" date="2024-05" db="EMBL/GenBank/DDBJ databases">
        <title>30 novel species of actinomycetes from the DSMZ collection.</title>
        <authorList>
            <person name="Nouioui I."/>
        </authorList>
    </citation>
    <scope>NUCLEOTIDE SEQUENCE</scope>
    <source>
        <strain evidence="1">DSM 41529</strain>
    </source>
</reference>
<gene>
    <name evidence="1" type="ORF">RND15_17135</name>
</gene>
<sequence length="211" mass="23564">MPTTTCLPSPELADQLAELARLEWTPGATSAAARRFGWTPVDDGARRAAFATNTGHYVVPEWFAVPPEERAEDEECHIPFCYYYEADDFDEELAAGGLSGNIDWLEKHHADDPEWRFERDTGRAHFDAQWRAAVALFTERLGEPEVAVRDAEGESPWNYAAWRCGGNALVVGQCTDNGSYMTFEQALVWIAPYPVERPFPGAGEFDGLIEC</sequence>
<evidence type="ECO:0000313" key="1">
    <source>
        <dbReference type="EMBL" id="MDT0544415.1"/>
    </source>
</evidence>
<keyword evidence="2" id="KW-1185">Reference proteome</keyword>
<dbReference type="Proteomes" id="UP001180754">
    <property type="component" value="Unassembled WGS sequence"/>
</dbReference>